<reference evidence="1" key="1">
    <citation type="submission" date="2013-08" db="EMBL/GenBank/DDBJ databases">
        <authorList>
            <person name="Mendez C."/>
            <person name="Richter M."/>
            <person name="Ferrer M."/>
            <person name="Sanchez J."/>
        </authorList>
    </citation>
    <scope>NUCLEOTIDE SEQUENCE</scope>
</reference>
<comment type="caution">
    <text evidence="1">The sequence shown here is derived from an EMBL/GenBank/DDBJ whole genome shotgun (WGS) entry which is preliminary data.</text>
</comment>
<proteinExistence type="predicted"/>
<sequence>QELSRGRNATGIWQDLVDTHGFTGGYQSVKRLVRKLRGAVSPEARVIIETKPGEEAQVDYGTGPMVRDPDSRKYRRTRLFVLTLGCSRKCVRLLAFKSSTRVWAELAREGISPAWRLNRGSWCWTIFARRVVSGLLRSQA</sequence>
<dbReference type="AlphaFoldDB" id="T0YTQ2"/>
<organism evidence="1">
    <name type="scientific">mine drainage metagenome</name>
    <dbReference type="NCBI Taxonomy" id="410659"/>
    <lineage>
        <taxon>unclassified sequences</taxon>
        <taxon>metagenomes</taxon>
        <taxon>ecological metagenomes</taxon>
    </lineage>
</organism>
<evidence type="ECO:0000313" key="1">
    <source>
        <dbReference type="EMBL" id="EQD38956.1"/>
    </source>
</evidence>
<protein>
    <submittedName>
        <fullName evidence="1">Integrase catalytic region</fullName>
    </submittedName>
</protein>
<reference evidence="1" key="2">
    <citation type="journal article" date="2014" name="ISME J.">
        <title>Microbial stratification in low pH oxic and suboxic macroscopic growths along an acid mine drainage.</title>
        <authorList>
            <person name="Mendez-Garcia C."/>
            <person name="Mesa V."/>
            <person name="Sprenger R.R."/>
            <person name="Richter M."/>
            <person name="Diez M.S."/>
            <person name="Solano J."/>
            <person name="Bargiela R."/>
            <person name="Golyshina O.V."/>
            <person name="Manteca A."/>
            <person name="Ramos J.L."/>
            <person name="Gallego J.R."/>
            <person name="Llorente I."/>
            <person name="Martins Dos Santos V.A."/>
            <person name="Jensen O.N."/>
            <person name="Pelaez A.I."/>
            <person name="Sanchez J."/>
            <person name="Ferrer M."/>
        </authorList>
    </citation>
    <scope>NUCLEOTIDE SEQUENCE</scope>
</reference>
<accession>T0YTQ2</accession>
<gene>
    <name evidence="1" type="ORF">B2A_11287</name>
</gene>
<name>T0YTQ2_9ZZZZ</name>
<feature type="non-terminal residue" evidence="1">
    <location>
        <position position="1"/>
    </location>
</feature>
<dbReference type="EMBL" id="AUZZ01008136">
    <property type="protein sequence ID" value="EQD38956.1"/>
    <property type="molecule type" value="Genomic_DNA"/>
</dbReference>